<evidence type="ECO:0000256" key="1">
    <source>
        <dbReference type="SAM" id="Phobius"/>
    </source>
</evidence>
<dbReference type="AlphaFoldDB" id="A0A0F9WLC9"/>
<keyword evidence="1" id="KW-0812">Transmembrane</keyword>
<sequence>MNGILETILVIVGIIWVIVFLLALFLSPKLSATKSKNGGKK</sequence>
<keyword evidence="1" id="KW-0472">Membrane</keyword>
<proteinExistence type="predicted"/>
<evidence type="ECO:0000313" key="2">
    <source>
        <dbReference type="EMBL" id="KKN79363.1"/>
    </source>
</evidence>
<protein>
    <submittedName>
        <fullName evidence="2">Uncharacterized protein</fullName>
    </submittedName>
</protein>
<organism evidence="2">
    <name type="scientific">marine sediment metagenome</name>
    <dbReference type="NCBI Taxonomy" id="412755"/>
    <lineage>
        <taxon>unclassified sequences</taxon>
        <taxon>metagenomes</taxon>
        <taxon>ecological metagenomes</taxon>
    </lineage>
</organism>
<gene>
    <name evidence="2" type="ORF">LCGC14_0341450</name>
</gene>
<comment type="caution">
    <text evidence="2">The sequence shown here is derived from an EMBL/GenBank/DDBJ whole genome shotgun (WGS) entry which is preliminary data.</text>
</comment>
<accession>A0A0F9WLC9</accession>
<feature type="transmembrane region" description="Helical" evidence="1">
    <location>
        <begin position="6"/>
        <end position="26"/>
    </location>
</feature>
<name>A0A0F9WLC9_9ZZZZ</name>
<keyword evidence="1" id="KW-1133">Transmembrane helix</keyword>
<reference evidence="2" key="1">
    <citation type="journal article" date="2015" name="Nature">
        <title>Complex archaea that bridge the gap between prokaryotes and eukaryotes.</title>
        <authorList>
            <person name="Spang A."/>
            <person name="Saw J.H."/>
            <person name="Jorgensen S.L."/>
            <person name="Zaremba-Niedzwiedzka K."/>
            <person name="Martijn J."/>
            <person name="Lind A.E."/>
            <person name="van Eijk R."/>
            <person name="Schleper C."/>
            <person name="Guy L."/>
            <person name="Ettema T.J."/>
        </authorList>
    </citation>
    <scope>NUCLEOTIDE SEQUENCE</scope>
</reference>
<dbReference type="EMBL" id="LAZR01000249">
    <property type="protein sequence ID" value="KKN79363.1"/>
    <property type="molecule type" value="Genomic_DNA"/>
</dbReference>